<dbReference type="Pfam" id="PF09351">
    <property type="entry name" value="DUF1993"/>
    <property type="match status" value="1"/>
</dbReference>
<keyword evidence="2" id="KW-1185">Reference proteome</keyword>
<organism evidence="1 2">
    <name type="scientific">Colletotrichum incanum</name>
    <name type="common">Soybean anthracnose fungus</name>
    <dbReference type="NCBI Taxonomy" id="1573173"/>
    <lineage>
        <taxon>Eukaryota</taxon>
        <taxon>Fungi</taxon>
        <taxon>Dikarya</taxon>
        <taxon>Ascomycota</taxon>
        <taxon>Pezizomycotina</taxon>
        <taxon>Sordariomycetes</taxon>
        <taxon>Hypocreomycetidae</taxon>
        <taxon>Glomerellales</taxon>
        <taxon>Glomerellaceae</taxon>
        <taxon>Colletotrichum</taxon>
        <taxon>Colletotrichum spaethianum species complex</taxon>
    </lineage>
</organism>
<dbReference type="SUPFAM" id="SSF109854">
    <property type="entry name" value="DinB/YfiT-like putative metalloenzymes"/>
    <property type="match status" value="1"/>
</dbReference>
<protein>
    <submittedName>
        <fullName evidence="1">3-oxoacyl-acyl-carrier-protein synthase</fullName>
    </submittedName>
</protein>
<evidence type="ECO:0000313" key="2">
    <source>
        <dbReference type="Proteomes" id="UP000076584"/>
    </source>
</evidence>
<dbReference type="EMBL" id="LFIW01002434">
    <property type="protein sequence ID" value="KZL70816.1"/>
    <property type="molecule type" value="Genomic_DNA"/>
</dbReference>
<dbReference type="AlphaFoldDB" id="A0A161WIM3"/>
<name>A0A161WIM3_COLIC</name>
<comment type="caution">
    <text evidence="1">The sequence shown here is derived from an EMBL/GenBank/DDBJ whole genome shotgun (WGS) entry which is preliminary data.</text>
</comment>
<reference evidence="1 2" key="1">
    <citation type="submission" date="2015-06" db="EMBL/GenBank/DDBJ databases">
        <title>Survival trade-offs in plant roots during colonization by closely related pathogenic and mutualistic fungi.</title>
        <authorList>
            <person name="Hacquard S."/>
            <person name="Kracher B."/>
            <person name="Hiruma K."/>
            <person name="Weinman A."/>
            <person name="Muench P."/>
            <person name="Garrido Oter R."/>
            <person name="Ver Loren van Themaat E."/>
            <person name="Dallerey J.-F."/>
            <person name="Damm U."/>
            <person name="Henrissat B."/>
            <person name="Lespinet O."/>
            <person name="Thon M."/>
            <person name="Kemen E."/>
            <person name="McHardy A.C."/>
            <person name="Schulze-Lefert P."/>
            <person name="O'Connell R.J."/>
        </authorList>
    </citation>
    <scope>NUCLEOTIDE SEQUENCE [LARGE SCALE GENOMIC DNA]</scope>
    <source>
        <strain evidence="1 2">MAFF 238704</strain>
    </source>
</reference>
<proteinExistence type="predicted"/>
<gene>
    <name evidence="1" type="ORF">CI238_12957</name>
</gene>
<dbReference type="PANTHER" id="PTHR36922:SF1">
    <property type="entry name" value="DUF1993 DOMAIN-CONTAINING PROTEIN"/>
    <property type="match status" value="1"/>
</dbReference>
<dbReference type="InterPro" id="IPR034660">
    <property type="entry name" value="DinB/YfiT-like"/>
</dbReference>
<dbReference type="OrthoDB" id="3724345at2759"/>
<accession>A0A161WIM3</accession>
<dbReference type="Gene3D" id="1.20.120.450">
    <property type="entry name" value="dinb family like domain"/>
    <property type="match status" value="1"/>
</dbReference>
<evidence type="ECO:0000313" key="1">
    <source>
        <dbReference type="EMBL" id="KZL70816.1"/>
    </source>
</evidence>
<dbReference type="STRING" id="1573173.A0A161WIM3"/>
<sequence>MSFTLYDASIPILLSGLQSLLNIVAKLELFASENRVTEKEILGWRLVEDMLPLEFQLRIVTDSAMKVAGCGLRERPEPVANIALESLCDAREQLQHAASHLRAADRDEFSHSTDRIVSLGLGPGRGKIQVTAREYIFAWGIPTFFFHLQTTYCISRARGVILGKRDYISPFMTPVLDEYQEESKDFAPRYADDKGEQEPTA</sequence>
<dbReference type="InterPro" id="IPR018531">
    <property type="entry name" value="DUF1993"/>
</dbReference>
<dbReference type="PANTHER" id="PTHR36922">
    <property type="entry name" value="BLL2446 PROTEIN"/>
    <property type="match status" value="1"/>
</dbReference>
<dbReference type="Proteomes" id="UP000076584">
    <property type="component" value="Unassembled WGS sequence"/>
</dbReference>